<organism evidence="3 4">
    <name type="scientific">Candidatus Glassbacteria bacterium RIFCSPLOWO2_12_FULL_58_11</name>
    <dbReference type="NCBI Taxonomy" id="1817867"/>
    <lineage>
        <taxon>Bacteria</taxon>
        <taxon>Candidatus Glassiibacteriota</taxon>
    </lineage>
</organism>
<dbReference type="EMBL" id="MFIX01000142">
    <property type="protein sequence ID" value="OGG03468.1"/>
    <property type="molecule type" value="Genomic_DNA"/>
</dbReference>
<comment type="caution">
    <text evidence="3">The sequence shown here is derived from an EMBL/GenBank/DDBJ whole genome shotgun (WGS) entry which is preliminary data.</text>
</comment>
<dbReference type="InterPro" id="IPR017850">
    <property type="entry name" value="Alkaline_phosphatase_core_sf"/>
</dbReference>
<dbReference type="PANTHER" id="PTHR46615:SF1">
    <property type="entry name" value="ARYLSULFATASE K"/>
    <property type="match status" value="1"/>
</dbReference>
<evidence type="ECO:0000259" key="2">
    <source>
        <dbReference type="Pfam" id="PF00884"/>
    </source>
</evidence>
<dbReference type="Pfam" id="PF00884">
    <property type="entry name" value="Sulfatase"/>
    <property type="match status" value="1"/>
</dbReference>
<reference evidence="3 4" key="1">
    <citation type="journal article" date="2016" name="Nat. Commun.">
        <title>Thousands of microbial genomes shed light on interconnected biogeochemical processes in an aquifer system.</title>
        <authorList>
            <person name="Anantharaman K."/>
            <person name="Brown C.T."/>
            <person name="Hug L.A."/>
            <person name="Sharon I."/>
            <person name="Castelle C.J."/>
            <person name="Probst A.J."/>
            <person name="Thomas B.C."/>
            <person name="Singh A."/>
            <person name="Wilkins M.J."/>
            <person name="Karaoz U."/>
            <person name="Brodie E.L."/>
            <person name="Williams K.H."/>
            <person name="Hubbard S.S."/>
            <person name="Banfield J.F."/>
        </authorList>
    </citation>
    <scope>NUCLEOTIDE SEQUENCE [LARGE SCALE GENOMIC DNA]</scope>
</reference>
<evidence type="ECO:0000256" key="1">
    <source>
        <dbReference type="SAM" id="MobiDB-lite"/>
    </source>
</evidence>
<proteinExistence type="predicted"/>
<dbReference type="AlphaFoldDB" id="A0A1F5YTC3"/>
<dbReference type="Gene3D" id="3.40.720.10">
    <property type="entry name" value="Alkaline Phosphatase, subunit A"/>
    <property type="match status" value="1"/>
</dbReference>
<feature type="region of interest" description="Disordered" evidence="1">
    <location>
        <begin position="472"/>
        <end position="495"/>
    </location>
</feature>
<dbReference type="InterPro" id="IPR000917">
    <property type="entry name" value="Sulfatase_N"/>
</dbReference>
<gene>
    <name evidence="3" type="ORF">A3F83_13330</name>
</gene>
<dbReference type="Proteomes" id="UP000179129">
    <property type="component" value="Unassembled WGS sequence"/>
</dbReference>
<evidence type="ECO:0000313" key="4">
    <source>
        <dbReference type="Proteomes" id="UP000179129"/>
    </source>
</evidence>
<dbReference type="GO" id="GO:0015024">
    <property type="term" value="F:glucuronate-2-sulfatase activity"/>
    <property type="evidence" value="ECO:0007669"/>
    <property type="project" value="TreeGrafter"/>
</dbReference>
<protein>
    <recommendedName>
        <fullName evidence="2">Sulfatase N-terminal domain-containing protein</fullName>
    </recommendedName>
</protein>
<dbReference type="InterPro" id="IPR051849">
    <property type="entry name" value="GAG-degrading_sulfatase"/>
</dbReference>
<feature type="domain" description="Sulfatase N-terminal" evidence="2">
    <location>
        <begin position="22"/>
        <end position="350"/>
    </location>
</feature>
<evidence type="ECO:0000313" key="3">
    <source>
        <dbReference type="EMBL" id="OGG03468.1"/>
    </source>
</evidence>
<accession>A0A1F5YTC3</accession>
<dbReference type="GO" id="GO:0004065">
    <property type="term" value="F:arylsulfatase activity"/>
    <property type="evidence" value="ECO:0007669"/>
    <property type="project" value="TreeGrafter"/>
</dbReference>
<sequence length="495" mass="55206">MPLAAAAAARGQTASLAGQSGNILIIICDQLSQRVLGCYGDKLSVTPNIDLLARSGVRFSNAYTNCPLCQPSRASFWTGRYPHETRIDSNFTTKTGPLIPSAMTTLGSIFQKAKYDTVHFGKQHDAGALRGFSLIASKEADLDSPKAWPVDYDSKEDVNTTANVIRFLQESHDAPFLAVASLNNPHNICGWVGENEGPHENIPLPEGSLLPPLPDNFEIKDLKNRPLPIQYLCCSHRRLRQAAQWNELNYRHYLAAYYHYISLVDTQVGQIMDALVSIPEAKNTLVVLMADHGDGMSSHRMVTKQVSFYEEMTRIPLIFSGAGLAGHSQLIREPMVSLLDLMPTLCDYAGLQAPADLPGRSLLPWIRDENPSGWPPYVVSEWQTEWGYTVSPGRMLRTSNFKYVRYLEGSGEELYDLENDPGEKLNLAGLGQNRKDIEKLREMLKEHTRITRDPFFGLGVKVDPRWRSHKLGYANHEGPSAPEAAWEAEGRKENN</sequence>
<dbReference type="STRING" id="1817867.A3F83_13330"/>
<dbReference type="PANTHER" id="PTHR46615">
    <property type="entry name" value="ARYLSULFATASE K"/>
    <property type="match status" value="1"/>
</dbReference>
<dbReference type="SUPFAM" id="SSF53649">
    <property type="entry name" value="Alkaline phosphatase-like"/>
    <property type="match status" value="1"/>
</dbReference>
<name>A0A1F5YTC3_9BACT</name>